<feature type="chain" id="PRO_5028346209" evidence="6">
    <location>
        <begin position="24"/>
        <end position="280"/>
    </location>
</feature>
<dbReference type="PROSITE" id="PS51935">
    <property type="entry name" value="NLPC_P60"/>
    <property type="match status" value="1"/>
</dbReference>
<dbReference type="RefSeq" id="WP_183356578.1">
    <property type="nucleotide sequence ID" value="NZ_BLXX01000020.1"/>
</dbReference>
<keyword evidence="3" id="KW-0378">Hydrolase</keyword>
<evidence type="ECO:0000256" key="6">
    <source>
        <dbReference type="SAM" id="SignalP"/>
    </source>
</evidence>
<dbReference type="Proteomes" id="UP000556026">
    <property type="component" value="Unassembled WGS sequence"/>
</dbReference>
<dbReference type="Gene3D" id="3.30.70.1070">
    <property type="entry name" value="Sporulation related repeat"/>
    <property type="match status" value="1"/>
</dbReference>
<feature type="region of interest" description="Disordered" evidence="5">
    <location>
        <begin position="121"/>
        <end position="157"/>
    </location>
</feature>
<evidence type="ECO:0000313" key="9">
    <source>
        <dbReference type="EMBL" id="GFO61793.1"/>
    </source>
</evidence>
<keyword evidence="10" id="KW-1185">Reference proteome</keyword>
<evidence type="ECO:0000256" key="5">
    <source>
        <dbReference type="SAM" id="MobiDB-lite"/>
    </source>
</evidence>
<reference evidence="10" key="1">
    <citation type="submission" date="2020-06" db="EMBL/GenBank/DDBJ databases">
        <title>Draft genomic sequence of Geomonas sp. Red330.</title>
        <authorList>
            <person name="Itoh H."/>
            <person name="Zhenxing X."/>
            <person name="Ushijima N."/>
            <person name="Masuda Y."/>
            <person name="Shiratori Y."/>
            <person name="Senoo K."/>
        </authorList>
    </citation>
    <scope>NUCLEOTIDE SEQUENCE [LARGE SCALE GENOMIC DNA]</scope>
    <source>
        <strain evidence="10">Red330</strain>
    </source>
</reference>
<dbReference type="SUPFAM" id="SSF110997">
    <property type="entry name" value="Sporulation related repeat"/>
    <property type="match status" value="1"/>
</dbReference>
<dbReference type="InterPro" id="IPR007730">
    <property type="entry name" value="SPOR-like_dom"/>
</dbReference>
<dbReference type="AlphaFoldDB" id="A0A6V8MQ02"/>
<comment type="caution">
    <text evidence="9">The sequence shown here is derived from an EMBL/GenBank/DDBJ whole genome shotgun (WGS) entry which is preliminary data.</text>
</comment>
<accession>A0A6V8MQ02</accession>
<evidence type="ECO:0000259" key="7">
    <source>
        <dbReference type="PROSITE" id="PS51724"/>
    </source>
</evidence>
<evidence type="ECO:0000256" key="4">
    <source>
        <dbReference type="ARBA" id="ARBA00022807"/>
    </source>
</evidence>
<dbReference type="EMBL" id="BLXX01000020">
    <property type="protein sequence ID" value="GFO61793.1"/>
    <property type="molecule type" value="Genomic_DNA"/>
</dbReference>
<dbReference type="PANTHER" id="PTHR47053">
    <property type="entry name" value="MUREIN DD-ENDOPEPTIDASE MEPH-RELATED"/>
    <property type="match status" value="1"/>
</dbReference>
<dbReference type="GO" id="GO:0042834">
    <property type="term" value="F:peptidoglycan binding"/>
    <property type="evidence" value="ECO:0007669"/>
    <property type="project" value="InterPro"/>
</dbReference>
<dbReference type="GO" id="GO:0006508">
    <property type="term" value="P:proteolysis"/>
    <property type="evidence" value="ECO:0007669"/>
    <property type="project" value="UniProtKB-KW"/>
</dbReference>
<feature type="domain" description="NlpC/P60" evidence="8">
    <location>
        <begin position="157"/>
        <end position="280"/>
    </location>
</feature>
<dbReference type="InterPro" id="IPR000064">
    <property type="entry name" value="NLP_P60_dom"/>
</dbReference>
<feature type="signal peptide" evidence="6">
    <location>
        <begin position="1"/>
        <end position="23"/>
    </location>
</feature>
<dbReference type="Gene3D" id="3.90.1720.10">
    <property type="entry name" value="endopeptidase domain like (from Nostoc punctiforme)"/>
    <property type="match status" value="1"/>
</dbReference>
<gene>
    <name evidence="9" type="ORF">GMST_41180</name>
</gene>
<keyword evidence="2" id="KW-0645">Protease</keyword>
<dbReference type="GO" id="GO:0008234">
    <property type="term" value="F:cysteine-type peptidase activity"/>
    <property type="evidence" value="ECO:0007669"/>
    <property type="project" value="UniProtKB-KW"/>
</dbReference>
<dbReference type="SUPFAM" id="SSF54001">
    <property type="entry name" value="Cysteine proteinases"/>
    <property type="match status" value="1"/>
</dbReference>
<keyword evidence="6" id="KW-0732">Signal</keyword>
<evidence type="ECO:0000256" key="1">
    <source>
        <dbReference type="ARBA" id="ARBA00007074"/>
    </source>
</evidence>
<dbReference type="Pfam" id="PF00877">
    <property type="entry name" value="NLPC_P60"/>
    <property type="match status" value="1"/>
</dbReference>
<protein>
    <submittedName>
        <fullName evidence="9">Peptidoglycan-binding protein</fullName>
    </submittedName>
</protein>
<comment type="similarity">
    <text evidence="1">Belongs to the peptidase C40 family.</text>
</comment>
<feature type="domain" description="SPOR" evidence="7">
    <location>
        <begin position="28"/>
        <end position="104"/>
    </location>
</feature>
<dbReference type="Pfam" id="PF05036">
    <property type="entry name" value="SPOR"/>
    <property type="match status" value="1"/>
</dbReference>
<feature type="compositionally biased region" description="Basic and acidic residues" evidence="5">
    <location>
        <begin position="144"/>
        <end position="157"/>
    </location>
</feature>
<sequence>MPNYVSFFAGCIFFLASVATGCAAQRAGLKDVGFTIQVGAFSEVKNAERLARKLQDKGIEAFYFKRENGIYAVRFGDFIRREDASSTARRLVKERVISSYFIAPPRPVVPTTMREPVLERAPAPSLKKPSRPPAVAAVPAPPTRKPEPAAEARRDRSDMGAIAARTAERFVGIPYRWGGDTVVDGMDCSGFVRAVYNLCGVNIPRTSRDQFKVGDVVAKEELKDGDLVFFGSSPEEINHVGIFVGNGRFVHAPRRGDDIKVSTMDDAYFLRRFVGAKRYF</sequence>
<keyword evidence="4" id="KW-0788">Thiol protease</keyword>
<dbReference type="PROSITE" id="PS51724">
    <property type="entry name" value="SPOR"/>
    <property type="match status" value="1"/>
</dbReference>
<evidence type="ECO:0000313" key="10">
    <source>
        <dbReference type="Proteomes" id="UP000556026"/>
    </source>
</evidence>
<organism evidence="9 10">
    <name type="scientific">Geomonas silvestris</name>
    <dbReference type="NCBI Taxonomy" id="2740184"/>
    <lineage>
        <taxon>Bacteria</taxon>
        <taxon>Pseudomonadati</taxon>
        <taxon>Thermodesulfobacteriota</taxon>
        <taxon>Desulfuromonadia</taxon>
        <taxon>Geobacterales</taxon>
        <taxon>Geobacteraceae</taxon>
        <taxon>Geomonas</taxon>
    </lineage>
</organism>
<dbReference type="InterPro" id="IPR051202">
    <property type="entry name" value="Peptidase_C40"/>
</dbReference>
<evidence type="ECO:0000256" key="3">
    <source>
        <dbReference type="ARBA" id="ARBA00022801"/>
    </source>
</evidence>
<proteinExistence type="inferred from homology"/>
<dbReference type="InterPro" id="IPR038765">
    <property type="entry name" value="Papain-like_cys_pep_sf"/>
</dbReference>
<dbReference type="PANTHER" id="PTHR47053:SF1">
    <property type="entry name" value="MUREIN DD-ENDOPEPTIDASE MEPH-RELATED"/>
    <property type="match status" value="1"/>
</dbReference>
<evidence type="ECO:0000256" key="2">
    <source>
        <dbReference type="ARBA" id="ARBA00022670"/>
    </source>
</evidence>
<dbReference type="InterPro" id="IPR036680">
    <property type="entry name" value="SPOR-like_sf"/>
</dbReference>
<evidence type="ECO:0000259" key="8">
    <source>
        <dbReference type="PROSITE" id="PS51935"/>
    </source>
</evidence>
<name>A0A6V8MQ02_9BACT</name>